<reference evidence="2 3" key="1">
    <citation type="submission" date="2023-10" db="EMBL/GenBank/DDBJ databases">
        <title>Noviherbaspirillum sp. CPCC 100848 genome assembly.</title>
        <authorList>
            <person name="Li X.Y."/>
            <person name="Fang X.M."/>
        </authorList>
    </citation>
    <scope>NUCLEOTIDE SEQUENCE [LARGE SCALE GENOMIC DNA]</scope>
    <source>
        <strain evidence="2 3">CPCC 100848</strain>
    </source>
</reference>
<feature type="transmembrane region" description="Helical" evidence="1">
    <location>
        <begin position="80"/>
        <end position="97"/>
    </location>
</feature>
<feature type="transmembrane region" description="Helical" evidence="1">
    <location>
        <begin position="140"/>
        <end position="161"/>
    </location>
</feature>
<evidence type="ECO:0000256" key="1">
    <source>
        <dbReference type="SAM" id="Phobius"/>
    </source>
</evidence>
<feature type="transmembrane region" description="Helical" evidence="1">
    <location>
        <begin position="209"/>
        <end position="231"/>
    </location>
</feature>
<feature type="transmembrane region" description="Helical" evidence="1">
    <location>
        <begin position="243"/>
        <end position="262"/>
    </location>
</feature>
<protein>
    <submittedName>
        <fullName evidence="2">Uncharacterized protein</fullName>
    </submittedName>
</protein>
<proteinExistence type="predicted"/>
<feature type="transmembrane region" description="Helical" evidence="1">
    <location>
        <begin position="51"/>
        <end position="68"/>
    </location>
</feature>
<dbReference type="Proteomes" id="UP001352263">
    <property type="component" value="Unassembled WGS sequence"/>
</dbReference>
<keyword evidence="1" id="KW-0472">Membrane</keyword>
<sequence length="269" mass="29484">MGSRTSFLTPVIVTAIAINAVVLAAALALASSDAESPSMWRLLGEDGLVEWMQFLCFTVLSGLLGFIAMDKMSRQPRISLEVLGIIGLTVLVALAALEEISWFQRLLGIDSPEFFKQNNKQFETNLHNLALGGASLHKTILVKLIFVVGITHNVILPLVARTRPAVKSWVESLGIYLPPLPAAYAYLLLVLLSHLLIDHPRKGELSEMFGAVHYLSTAFMAYMIGLGYGRPAVIDNQADSRKVSTLFAMLLVFLLFVSWLLGSTYNPQP</sequence>
<name>A0ABU6JHK8_9BURK</name>
<keyword evidence="1" id="KW-1133">Transmembrane helix</keyword>
<feature type="transmembrane region" description="Helical" evidence="1">
    <location>
        <begin position="7"/>
        <end position="31"/>
    </location>
</feature>
<organism evidence="2 3">
    <name type="scientific">Noviherbaspirillum album</name>
    <dbReference type="NCBI Taxonomy" id="3080276"/>
    <lineage>
        <taxon>Bacteria</taxon>
        <taxon>Pseudomonadati</taxon>
        <taxon>Pseudomonadota</taxon>
        <taxon>Betaproteobacteria</taxon>
        <taxon>Burkholderiales</taxon>
        <taxon>Oxalobacteraceae</taxon>
        <taxon>Noviherbaspirillum</taxon>
    </lineage>
</organism>
<evidence type="ECO:0000313" key="3">
    <source>
        <dbReference type="Proteomes" id="UP001352263"/>
    </source>
</evidence>
<keyword evidence="3" id="KW-1185">Reference proteome</keyword>
<evidence type="ECO:0000313" key="2">
    <source>
        <dbReference type="EMBL" id="MEC4723139.1"/>
    </source>
</evidence>
<gene>
    <name evidence="2" type="ORF">RY831_28680</name>
</gene>
<dbReference type="RefSeq" id="WP_326509762.1">
    <property type="nucleotide sequence ID" value="NZ_JAWIIV010000044.1"/>
</dbReference>
<accession>A0ABU6JHK8</accession>
<keyword evidence="1" id="KW-0812">Transmembrane</keyword>
<comment type="caution">
    <text evidence="2">The sequence shown here is derived from an EMBL/GenBank/DDBJ whole genome shotgun (WGS) entry which is preliminary data.</text>
</comment>
<dbReference type="EMBL" id="JAWIIV010000044">
    <property type="protein sequence ID" value="MEC4723139.1"/>
    <property type="molecule type" value="Genomic_DNA"/>
</dbReference>
<feature type="transmembrane region" description="Helical" evidence="1">
    <location>
        <begin position="173"/>
        <end position="197"/>
    </location>
</feature>